<organism evidence="2 3">
    <name type="scientific">Protea cynaroides</name>
    <dbReference type="NCBI Taxonomy" id="273540"/>
    <lineage>
        <taxon>Eukaryota</taxon>
        <taxon>Viridiplantae</taxon>
        <taxon>Streptophyta</taxon>
        <taxon>Embryophyta</taxon>
        <taxon>Tracheophyta</taxon>
        <taxon>Spermatophyta</taxon>
        <taxon>Magnoliopsida</taxon>
        <taxon>Proteales</taxon>
        <taxon>Proteaceae</taxon>
        <taxon>Protea</taxon>
    </lineage>
</organism>
<sequence>MPTDLSESSVMNLPPLPNLSDIRHDASDMRRGRGRELILHEVARIKVLGCSVDMQTTRQSKRAVRSLRNVSAEILKQFHPVAARSLKFPCSFEILKHKLLQILGRFDHFKSRSTNRFQA</sequence>
<comment type="caution">
    <text evidence="2">The sequence shown here is derived from an EMBL/GenBank/DDBJ whole genome shotgun (WGS) entry which is preliminary data.</text>
</comment>
<evidence type="ECO:0000256" key="1">
    <source>
        <dbReference type="SAM" id="MobiDB-lite"/>
    </source>
</evidence>
<gene>
    <name evidence="2" type="ORF">NE237_019220</name>
</gene>
<keyword evidence="3" id="KW-1185">Reference proteome</keyword>
<dbReference type="Proteomes" id="UP001141806">
    <property type="component" value="Unassembled WGS sequence"/>
</dbReference>
<feature type="region of interest" description="Disordered" evidence="1">
    <location>
        <begin position="1"/>
        <end position="27"/>
    </location>
</feature>
<accession>A0A9Q0KBK8</accession>
<dbReference type="AlphaFoldDB" id="A0A9Q0KBK8"/>
<reference evidence="2" key="1">
    <citation type="journal article" date="2023" name="Plant J.">
        <title>The genome of the king protea, Protea cynaroides.</title>
        <authorList>
            <person name="Chang J."/>
            <person name="Duong T.A."/>
            <person name="Schoeman C."/>
            <person name="Ma X."/>
            <person name="Roodt D."/>
            <person name="Barker N."/>
            <person name="Li Z."/>
            <person name="Van de Peer Y."/>
            <person name="Mizrachi E."/>
        </authorList>
    </citation>
    <scope>NUCLEOTIDE SEQUENCE</scope>
    <source>
        <tissue evidence="2">Young leaves</tissue>
    </source>
</reference>
<protein>
    <submittedName>
        <fullName evidence="2">Uncharacterized protein</fullName>
    </submittedName>
</protein>
<evidence type="ECO:0000313" key="3">
    <source>
        <dbReference type="Proteomes" id="UP001141806"/>
    </source>
</evidence>
<proteinExistence type="predicted"/>
<evidence type="ECO:0000313" key="2">
    <source>
        <dbReference type="EMBL" id="KAJ4967371.1"/>
    </source>
</evidence>
<name>A0A9Q0KBK8_9MAGN</name>
<feature type="compositionally biased region" description="Polar residues" evidence="1">
    <location>
        <begin position="1"/>
        <end position="11"/>
    </location>
</feature>
<dbReference type="EMBL" id="JAMYWD010000007">
    <property type="protein sequence ID" value="KAJ4967371.1"/>
    <property type="molecule type" value="Genomic_DNA"/>
</dbReference>